<feature type="compositionally biased region" description="Pro residues" evidence="2">
    <location>
        <begin position="448"/>
        <end position="459"/>
    </location>
</feature>
<evidence type="ECO:0008006" key="7">
    <source>
        <dbReference type="Google" id="ProtNLM"/>
    </source>
</evidence>
<dbReference type="GO" id="GO:0016197">
    <property type="term" value="P:endosomal transport"/>
    <property type="evidence" value="ECO:0007669"/>
    <property type="project" value="TreeGrafter"/>
</dbReference>
<feature type="compositionally biased region" description="Polar residues" evidence="2">
    <location>
        <begin position="363"/>
        <end position="382"/>
    </location>
</feature>
<keyword evidence="6" id="KW-1185">Reference proteome</keyword>
<dbReference type="CDD" id="cd00052">
    <property type="entry name" value="EH"/>
    <property type="match status" value="1"/>
</dbReference>
<sequence>MSSIPPVPSLPAQSSWVVTPAEKAQYDAQFALADLDRDGYVSGAEIKHAFLESGLPQSTLAHIWALCDTRALGKLSRAQYALAMWLVARALRGTPPPAALAPDMLPPDDEQQAPLAQAAGAAGAVPAPVGGALQLGAQPTPEMEAIAREVEALARERLALDADRADKQHALNTAAAEGHALQSELDTLTATLKQLENQKGEAQKRLNDLKTQVEKLRSQVSAQEAAAAETEAEVAARRAAAHTLKEKERALQQEVSDAHAHAEALTAQLRKTVLAVSQANIKISHLEEHHRVLEEACAALSSAAGGAEALLQLQPLHARDHLQRLVRGATPNDALEDESFPQSNGFEESAPGAFASDPFKDSPFSSVPQNDPFAPTTNNNNAVKDGFASDPFASDADPFAGDAFAPQDTAANTNDDGAWADPFAVLHAPARDATPTPALPPKRHKTPPPRPAPPRPTPPHKTDRANMDFTDDPFKDYRYEDPFNIEDPFADAAAVRADPAARPTSVAGFETDDFFASSTVNGSFTLPEKRSGRVSAPPVAYDPFSGRSEFNTANNNETWAAWPNDNWATDSAWTEPTSQKADAWSAASKNTNVTTNDRKTENWANKSDNWANKSDNWATDWSMDQNKNLNETWPNTLPAKKEKSPRPVKYAKSLVNTIGGIGRSRQKEKKAKEAKEAKELRASAEALPSEETQWAWAAAESRRLQRAAEQQRRREDAELQLALAISRQDK</sequence>
<keyword evidence="1" id="KW-0175">Coiled coil</keyword>
<feature type="region of interest" description="Disordered" evidence="2">
    <location>
        <begin position="431"/>
        <end position="473"/>
    </location>
</feature>
<dbReference type="PANTHER" id="PTHR11216:SF176">
    <property type="entry name" value="EPIDERMAL GROWTH FACTOR RECEPTOR PATHWAY SUBSTRATE CLONE 15, ISOFORM A"/>
    <property type="match status" value="1"/>
</dbReference>
<dbReference type="InterPro" id="IPR003903">
    <property type="entry name" value="UIM_dom"/>
</dbReference>
<dbReference type="EMBL" id="JH668502">
    <property type="protein sequence ID" value="KAG6455951.1"/>
    <property type="molecule type" value="Genomic_DNA"/>
</dbReference>
<dbReference type="InterPro" id="IPR000261">
    <property type="entry name" value="EH_dom"/>
</dbReference>
<accession>A0A921ZEJ3</accession>
<feature type="compositionally biased region" description="Basic and acidic residues" evidence="2">
    <location>
        <begin position="460"/>
        <end position="473"/>
    </location>
</feature>
<proteinExistence type="predicted"/>
<feature type="region of interest" description="Disordered" evidence="2">
    <location>
        <begin position="661"/>
        <end position="691"/>
    </location>
</feature>
<dbReference type="GO" id="GO:0005509">
    <property type="term" value="F:calcium ion binding"/>
    <property type="evidence" value="ECO:0007669"/>
    <property type="project" value="InterPro"/>
</dbReference>
<feature type="domain" description="EH" evidence="3">
    <location>
        <begin position="22"/>
        <end position="111"/>
    </location>
</feature>
<name>A0A921ZEJ3_MANSE</name>
<feature type="region of interest" description="Disordered" evidence="2">
    <location>
        <begin position="333"/>
        <end position="418"/>
    </location>
</feature>
<feature type="coiled-coil region" evidence="1">
    <location>
        <begin position="143"/>
        <end position="233"/>
    </location>
</feature>
<dbReference type="PROSITE" id="PS00018">
    <property type="entry name" value="EF_HAND_1"/>
    <property type="match status" value="1"/>
</dbReference>
<feature type="compositionally biased region" description="Low complexity" evidence="2">
    <location>
        <begin position="385"/>
        <end position="405"/>
    </location>
</feature>
<comment type="caution">
    <text evidence="5">The sequence shown here is derived from an EMBL/GenBank/DDBJ whole genome shotgun (WGS) entry which is preliminary data.</text>
</comment>
<evidence type="ECO:0000313" key="5">
    <source>
        <dbReference type="EMBL" id="KAG6455951.1"/>
    </source>
</evidence>
<feature type="domain" description="EF-hand" evidence="4">
    <location>
        <begin position="21"/>
        <end position="56"/>
    </location>
</feature>
<dbReference type="InterPro" id="IPR002048">
    <property type="entry name" value="EF_hand_dom"/>
</dbReference>
<evidence type="ECO:0000259" key="3">
    <source>
        <dbReference type="PROSITE" id="PS50031"/>
    </source>
</evidence>
<feature type="compositionally biased region" description="Polar residues" evidence="2">
    <location>
        <begin position="602"/>
        <end position="635"/>
    </location>
</feature>
<protein>
    <recommendedName>
        <fullName evidence="7">Epidermal growth factor receptor substrate 15-like 1</fullName>
    </recommendedName>
</protein>
<evidence type="ECO:0000313" key="6">
    <source>
        <dbReference type="Proteomes" id="UP000791440"/>
    </source>
</evidence>
<evidence type="ECO:0000256" key="2">
    <source>
        <dbReference type="SAM" id="MobiDB-lite"/>
    </source>
</evidence>
<dbReference type="GO" id="GO:0030132">
    <property type="term" value="C:clathrin coat of coated pit"/>
    <property type="evidence" value="ECO:0007669"/>
    <property type="project" value="TreeGrafter"/>
</dbReference>
<dbReference type="InterPro" id="IPR018247">
    <property type="entry name" value="EF_Hand_1_Ca_BS"/>
</dbReference>
<dbReference type="PANTHER" id="PTHR11216">
    <property type="entry name" value="EH DOMAIN"/>
    <property type="match status" value="1"/>
</dbReference>
<dbReference type="PROSITE" id="PS50330">
    <property type="entry name" value="UIM"/>
    <property type="match status" value="1"/>
</dbReference>
<organism evidence="5 6">
    <name type="scientific">Manduca sexta</name>
    <name type="common">Tobacco hawkmoth</name>
    <name type="synonym">Tobacco hornworm</name>
    <dbReference type="NCBI Taxonomy" id="7130"/>
    <lineage>
        <taxon>Eukaryota</taxon>
        <taxon>Metazoa</taxon>
        <taxon>Ecdysozoa</taxon>
        <taxon>Arthropoda</taxon>
        <taxon>Hexapoda</taxon>
        <taxon>Insecta</taxon>
        <taxon>Pterygota</taxon>
        <taxon>Neoptera</taxon>
        <taxon>Endopterygota</taxon>
        <taxon>Lepidoptera</taxon>
        <taxon>Glossata</taxon>
        <taxon>Ditrysia</taxon>
        <taxon>Bombycoidea</taxon>
        <taxon>Sphingidae</taxon>
        <taxon>Sphinginae</taxon>
        <taxon>Sphingini</taxon>
        <taxon>Manduca</taxon>
    </lineage>
</organism>
<dbReference type="SMART" id="SM00027">
    <property type="entry name" value="EH"/>
    <property type="match status" value="1"/>
</dbReference>
<dbReference type="GO" id="GO:0006897">
    <property type="term" value="P:endocytosis"/>
    <property type="evidence" value="ECO:0007669"/>
    <property type="project" value="TreeGrafter"/>
</dbReference>
<dbReference type="Pfam" id="PF12763">
    <property type="entry name" value="EH"/>
    <property type="match status" value="1"/>
</dbReference>
<gene>
    <name evidence="5" type="ORF">O3G_MSEX009491</name>
</gene>
<feature type="region of interest" description="Disordered" evidence="2">
    <location>
        <begin position="567"/>
        <end position="646"/>
    </location>
</feature>
<evidence type="ECO:0000259" key="4">
    <source>
        <dbReference type="PROSITE" id="PS50222"/>
    </source>
</evidence>
<dbReference type="AlphaFoldDB" id="A0A921ZEJ3"/>
<dbReference type="PROSITE" id="PS50222">
    <property type="entry name" value="EF_HAND_2"/>
    <property type="match status" value="1"/>
</dbReference>
<dbReference type="GO" id="GO:0045296">
    <property type="term" value="F:cadherin binding"/>
    <property type="evidence" value="ECO:0007669"/>
    <property type="project" value="TreeGrafter"/>
</dbReference>
<evidence type="ECO:0000256" key="1">
    <source>
        <dbReference type="SAM" id="Coils"/>
    </source>
</evidence>
<reference evidence="5" key="1">
    <citation type="journal article" date="2016" name="Insect Biochem. Mol. Biol.">
        <title>Multifaceted biological insights from a draft genome sequence of the tobacco hornworm moth, Manduca sexta.</title>
        <authorList>
            <person name="Kanost M.R."/>
            <person name="Arrese E.L."/>
            <person name="Cao X."/>
            <person name="Chen Y.R."/>
            <person name="Chellapilla S."/>
            <person name="Goldsmith M.R."/>
            <person name="Grosse-Wilde E."/>
            <person name="Heckel D.G."/>
            <person name="Herndon N."/>
            <person name="Jiang H."/>
            <person name="Papanicolaou A."/>
            <person name="Qu J."/>
            <person name="Soulages J.L."/>
            <person name="Vogel H."/>
            <person name="Walters J."/>
            <person name="Waterhouse R.M."/>
            <person name="Ahn S.J."/>
            <person name="Almeida F.C."/>
            <person name="An C."/>
            <person name="Aqrawi P."/>
            <person name="Bretschneider A."/>
            <person name="Bryant W.B."/>
            <person name="Bucks S."/>
            <person name="Chao H."/>
            <person name="Chevignon G."/>
            <person name="Christen J.M."/>
            <person name="Clarke D.F."/>
            <person name="Dittmer N.T."/>
            <person name="Ferguson L.C.F."/>
            <person name="Garavelou S."/>
            <person name="Gordon K.H.J."/>
            <person name="Gunaratna R.T."/>
            <person name="Han Y."/>
            <person name="Hauser F."/>
            <person name="He Y."/>
            <person name="Heidel-Fischer H."/>
            <person name="Hirsh A."/>
            <person name="Hu Y."/>
            <person name="Jiang H."/>
            <person name="Kalra D."/>
            <person name="Klinner C."/>
            <person name="Konig C."/>
            <person name="Kovar C."/>
            <person name="Kroll A.R."/>
            <person name="Kuwar S.S."/>
            <person name="Lee S.L."/>
            <person name="Lehman R."/>
            <person name="Li K."/>
            <person name="Li Z."/>
            <person name="Liang H."/>
            <person name="Lovelace S."/>
            <person name="Lu Z."/>
            <person name="Mansfield J.H."/>
            <person name="McCulloch K.J."/>
            <person name="Mathew T."/>
            <person name="Morton B."/>
            <person name="Muzny D.M."/>
            <person name="Neunemann D."/>
            <person name="Ongeri F."/>
            <person name="Pauchet Y."/>
            <person name="Pu L.L."/>
            <person name="Pyrousis I."/>
            <person name="Rao X.J."/>
            <person name="Redding A."/>
            <person name="Roesel C."/>
            <person name="Sanchez-Gracia A."/>
            <person name="Schaack S."/>
            <person name="Shukla A."/>
            <person name="Tetreau G."/>
            <person name="Wang Y."/>
            <person name="Xiong G.H."/>
            <person name="Traut W."/>
            <person name="Walsh T.K."/>
            <person name="Worley K.C."/>
            <person name="Wu D."/>
            <person name="Wu W."/>
            <person name="Wu Y.Q."/>
            <person name="Zhang X."/>
            <person name="Zou Z."/>
            <person name="Zucker H."/>
            <person name="Briscoe A.D."/>
            <person name="Burmester T."/>
            <person name="Clem R.J."/>
            <person name="Feyereisen R."/>
            <person name="Grimmelikhuijzen C.J.P."/>
            <person name="Hamodrakas S.J."/>
            <person name="Hansson B.S."/>
            <person name="Huguet E."/>
            <person name="Jermiin L.S."/>
            <person name="Lan Q."/>
            <person name="Lehman H.K."/>
            <person name="Lorenzen M."/>
            <person name="Merzendorfer H."/>
            <person name="Michalopoulos I."/>
            <person name="Morton D.B."/>
            <person name="Muthukrishnan S."/>
            <person name="Oakeshott J.G."/>
            <person name="Palmer W."/>
            <person name="Park Y."/>
            <person name="Passarelli A.L."/>
            <person name="Rozas J."/>
            <person name="Schwartz L.M."/>
            <person name="Smith W."/>
            <person name="Southgate A."/>
            <person name="Vilcinskas A."/>
            <person name="Vogt R."/>
            <person name="Wang P."/>
            <person name="Werren J."/>
            <person name="Yu X.Q."/>
            <person name="Zhou J.J."/>
            <person name="Brown S.J."/>
            <person name="Scherer S.E."/>
            <person name="Richards S."/>
            <person name="Blissard G.W."/>
        </authorList>
    </citation>
    <scope>NUCLEOTIDE SEQUENCE</scope>
</reference>
<feature type="compositionally biased region" description="Basic and acidic residues" evidence="2">
    <location>
        <begin position="670"/>
        <end position="682"/>
    </location>
</feature>
<feature type="compositionally biased region" description="Polar residues" evidence="2">
    <location>
        <begin position="567"/>
        <end position="580"/>
    </location>
</feature>
<dbReference type="Proteomes" id="UP000791440">
    <property type="component" value="Unassembled WGS sequence"/>
</dbReference>
<dbReference type="PROSITE" id="PS50031">
    <property type="entry name" value="EH"/>
    <property type="match status" value="1"/>
</dbReference>
<reference evidence="5" key="2">
    <citation type="submission" date="2020-12" db="EMBL/GenBank/DDBJ databases">
        <authorList>
            <person name="Kanost M."/>
        </authorList>
    </citation>
    <scope>NUCLEOTIDE SEQUENCE</scope>
</reference>